<evidence type="ECO:0000313" key="2">
    <source>
        <dbReference type="Proteomes" id="UP000245081"/>
    </source>
</evidence>
<organism evidence="1 2">
    <name type="scientific">Novimethylophilus kurashikiensis</name>
    <dbReference type="NCBI Taxonomy" id="1825523"/>
    <lineage>
        <taxon>Bacteria</taxon>
        <taxon>Pseudomonadati</taxon>
        <taxon>Pseudomonadota</taxon>
        <taxon>Betaproteobacteria</taxon>
        <taxon>Nitrosomonadales</taxon>
        <taxon>Methylophilaceae</taxon>
        <taxon>Novimethylophilus</taxon>
    </lineage>
</organism>
<evidence type="ECO:0000313" key="1">
    <source>
        <dbReference type="EMBL" id="GBG14811.1"/>
    </source>
</evidence>
<accession>A0A2R5FE14</accession>
<protein>
    <submittedName>
        <fullName evidence="1">Uncharacterized protein</fullName>
    </submittedName>
</protein>
<dbReference type="AlphaFoldDB" id="A0A2R5FE14"/>
<keyword evidence="2" id="KW-1185">Reference proteome</keyword>
<gene>
    <name evidence="1" type="ORF">NMK_2412</name>
</gene>
<dbReference type="RefSeq" id="WP_109015997.1">
    <property type="nucleotide sequence ID" value="NZ_BDOQ01000010.1"/>
</dbReference>
<sequence>MAKLFIPSKLKVGFQNRNDTFTGKLAYVTYYDEKGKLRKEGSWTGWIDKSIDTLEIDNKPLAGFVLNKGVQRNGYWGSGRSIVRVHHPDGFEFEISIDNLIGILMHSDVSKRDIVEECVFAWAGSDLVLLPVNSQDYLDSLEYTKKQDGKVSAKSLVPGRQYALKKNDHVLTYVGYYEWFDFNVTHEEIGTRSYYSAMSWLSITKQVSKGKKHVFFDGNQFVVPSVATLSGEVSTDINPDFSAIVDKFFHTTHSQPIAGLAIEPVEVKDYTIDYSSPLCSLYRLTMATDKMTGYERITHKAHGHYFHEQPDAAKQAALVCSSLGQRDFDVTFNNGFTQTSAGNEHTCALPFDAEGKLEDVVYPSDIQFVGESVPGYLKPRYSARYVALLNKLGYGHLRYKLQNGNISKGEKV</sequence>
<reference evidence="1 2" key="1">
    <citation type="journal article" date="2018" name="Environ. Microbiol.">
        <title>Isolation and genomic characterization of Novimethylophilus kurashikiensis gen. nov. sp. nov., a new lanthanide-dependent methylotrophic species of Methylophilaceae.</title>
        <authorList>
            <person name="Lv H."/>
            <person name="Sahin N."/>
            <person name="Tani A."/>
        </authorList>
    </citation>
    <scope>NUCLEOTIDE SEQUENCE [LARGE SCALE GENOMIC DNA]</scope>
    <source>
        <strain evidence="1 2">La2-4</strain>
    </source>
</reference>
<comment type="caution">
    <text evidence="1">The sequence shown here is derived from an EMBL/GenBank/DDBJ whole genome shotgun (WGS) entry which is preliminary data.</text>
</comment>
<name>A0A2R5FE14_9PROT</name>
<dbReference type="EMBL" id="BDOQ01000010">
    <property type="protein sequence ID" value="GBG14811.1"/>
    <property type="molecule type" value="Genomic_DNA"/>
</dbReference>
<dbReference type="OrthoDB" id="9801830at2"/>
<proteinExistence type="predicted"/>
<dbReference type="Proteomes" id="UP000245081">
    <property type="component" value="Unassembled WGS sequence"/>
</dbReference>